<evidence type="ECO:0000259" key="7">
    <source>
        <dbReference type="Pfam" id="PF00107"/>
    </source>
</evidence>
<feature type="domain" description="Alcohol dehydrogenase-like C-terminal" evidence="7">
    <location>
        <begin position="219"/>
        <end position="367"/>
    </location>
</feature>
<evidence type="ECO:0000256" key="2">
    <source>
        <dbReference type="ARBA" id="ARBA00022723"/>
    </source>
</evidence>
<name>A1CSC7_ASPCL</name>
<dbReference type="AlphaFoldDB" id="A1CSC7"/>
<dbReference type="PROSITE" id="PS00059">
    <property type="entry name" value="ADH_ZINC"/>
    <property type="match status" value="1"/>
</dbReference>
<reference evidence="9 10" key="1">
    <citation type="journal article" date="2008" name="PLoS Genet.">
        <title>Genomic islands in the pathogenic filamentous fungus Aspergillus fumigatus.</title>
        <authorList>
            <person name="Fedorova N.D."/>
            <person name="Khaldi N."/>
            <person name="Joardar V.S."/>
            <person name="Maiti R."/>
            <person name="Amedeo P."/>
            <person name="Anderson M.J."/>
            <person name="Crabtree J."/>
            <person name="Silva J.C."/>
            <person name="Badger J.H."/>
            <person name="Albarraq A."/>
            <person name="Angiuoli S."/>
            <person name="Bussey H."/>
            <person name="Bowyer P."/>
            <person name="Cotty P.J."/>
            <person name="Dyer P.S."/>
            <person name="Egan A."/>
            <person name="Galens K."/>
            <person name="Fraser-Liggett C.M."/>
            <person name="Haas B.J."/>
            <person name="Inman J.M."/>
            <person name="Kent R."/>
            <person name="Lemieux S."/>
            <person name="Malavazi I."/>
            <person name="Orvis J."/>
            <person name="Roemer T."/>
            <person name="Ronning C.M."/>
            <person name="Sundaram J.P."/>
            <person name="Sutton G."/>
            <person name="Turner G."/>
            <person name="Venter J.C."/>
            <person name="White O.R."/>
            <person name="Whitty B.R."/>
            <person name="Youngman P."/>
            <person name="Wolfe K.H."/>
            <person name="Goldman G.H."/>
            <person name="Wortman J.R."/>
            <person name="Jiang B."/>
            <person name="Denning D.W."/>
            <person name="Nierman W.C."/>
        </authorList>
    </citation>
    <scope>NUCLEOTIDE SEQUENCE [LARGE SCALE GENOMIC DNA]</scope>
    <source>
        <strain evidence="10">ATCC 1007 / CBS 513.65 / DSM 816 / NCTC 3887 / NRRL 1</strain>
    </source>
</reference>
<feature type="compositionally biased region" description="Low complexity" evidence="6">
    <location>
        <begin position="1"/>
        <end position="14"/>
    </location>
</feature>
<comment type="cofactor">
    <cofactor evidence="1 5">
        <name>Zn(2+)</name>
        <dbReference type="ChEBI" id="CHEBI:29105"/>
    </cofactor>
</comment>
<evidence type="ECO:0000256" key="6">
    <source>
        <dbReference type="SAM" id="MobiDB-lite"/>
    </source>
</evidence>
<dbReference type="OMA" id="QCHVQRY"/>
<dbReference type="VEuPathDB" id="FungiDB:ACLA_032840"/>
<dbReference type="KEGG" id="act:ACLA_032840"/>
<evidence type="ECO:0000256" key="1">
    <source>
        <dbReference type="ARBA" id="ARBA00001947"/>
    </source>
</evidence>
<gene>
    <name evidence="9" type="ORF">ACLA_032840</name>
</gene>
<dbReference type="EMBL" id="DS027059">
    <property type="protein sequence ID" value="EAW08548.1"/>
    <property type="molecule type" value="Genomic_DNA"/>
</dbReference>
<sequence length="416" mass="45012">MTTTTPRPMAMPSTLPKPHPNEKMKAAQWMGTRTVHLSTVAKPTITDPGDAIVHITHCTIGGADLHLYNGELSDSIHKGDILGHEAIGVVEETGPEVHSLSPGDRVMVLPIIACGKCDYCQRQEYALCDATNPSREMEAAYGHRMASILGYTRLHGGYPGVQAEYCRVPNADMTCAKVPADAEAKKLLGLAHVTTAAWHGCELAGVSNGDIVGVWGCGPVGLSVQRLTMLRGAKKVYAVDKDATRLQIAEGFGMIPVDVSAHPEVGDYLLSMEPKGLDCSIEASGFRSTQKPQHAAMRAIGLEHDSGDTVSAMIKATRKGGHLALIGDFFYNTNDFPIGPLMEKGLTLRGGQVNSQKYHPLLLDLVAQGKYDPSWVFTHEDDFENIAEDYRRFARHEIPGGLKVCLVTEFGRRQSG</sequence>
<dbReference type="Proteomes" id="UP000006701">
    <property type="component" value="Unassembled WGS sequence"/>
</dbReference>
<keyword evidence="2 5" id="KW-0479">Metal-binding</keyword>
<dbReference type="SUPFAM" id="SSF51735">
    <property type="entry name" value="NAD(P)-binding Rossmann-fold domains"/>
    <property type="match status" value="1"/>
</dbReference>
<dbReference type="RefSeq" id="XP_001269974.1">
    <property type="nucleotide sequence ID" value="XM_001269973.1"/>
</dbReference>
<dbReference type="InterPro" id="IPR036291">
    <property type="entry name" value="NAD(P)-bd_dom_sf"/>
</dbReference>
<dbReference type="SUPFAM" id="SSF50129">
    <property type="entry name" value="GroES-like"/>
    <property type="match status" value="1"/>
</dbReference>
<dbReference type="GO" id="GO:0071500">
    <property type="term" value="P:cellular response to nitrosative stress"/>
    <property type="evidence" value="ECO:0007669"/>
    <property type="project" value="EnsemblFungi"/>
</dbReference>
<dbReference type="InterPro" id="IPR011032">
    <property type="entry name" value="GroES-like_sf"/>
</dbReference>
<dbReference type="STRING" id="344612.A1CSC7"/>
<feature type="domain" description="Alcohol dehydrogenase-like N-terminal" evidence="8">
    <location>
        <begin position="48"/>
        <end position="179"/>
    </location>
</feature>
<dbReference type="OrthoDB" id="256333at2759"/>
<evidence type="ECO:0000256" key="5">
    <source>
        <dbReference type="RuleBase" id="RU361277"/>
    </source>
</evidence>
<keyword evidence="3 5" id="KW-0862">Zinc</keyword>
<evidence type="ECO:0000313" key="9">
    <source>
        <dbReference type="EMBL" id="EAW08548.1"/>
    </source>
</evidence>
<dbReference type="GO" id="GO:0008270">
    <property type="term" value="F:zinc ion binding"/>
    <property type="evidence" value="ECO:0007669"/>
    <property type="project" value="InterPro"/>
</dbReference>
<dbReference type="InterPro" id="IPR002328">
    <property type="entry name" value="ADH_Zn_CS"/>
</dbReference>
<dbReference type="Gene3D" id="3.40.50.720">
    <property type="entry name" value="NAD(P)-binding Rossmann-like Domain"/>
    <property type="match status" value="1"/>
</dbReference>
<dbReference type="GO" id="GO:0070458">
    <property type="term" value="P:cellular detoxification of nitrogen compound"/>
    <property type="evidence" value="ECO:0007669"/>
    <property type="project" value="EnsemblFungi"/>
</dbReference>
<dbReference type="Gene3D" id="3.90.180.10">
    <property type="entry name" value="Medium-chain alcohol dehydrogenases, catalytic domain"/>
    <property type="match status" value="1"/>
</dbReference>
<keyword evidence="10" id="KW-1185">Reference proteome</keyword>
<dbReference type="PANTHER" id="PTHR42813:SF1">
    <property type="entry name" value="DEHYDROGENASE, PUTATIVE (AFU_ORTHOLOGUE AFUA_5G03930)-RELATED"/>
    <property type="match status" value="1"/>
</dbReference>
<organism evidence="9 10">
    <name type="scientific">Aspergillus clavatus (strain ATCC 1007 / CBS 513.65 / DSM 816 / NCTC 3887 / NRRL 1 / QM 1276 / 107)</name>
    <dbReference type="NCBI Taxonomy" id="344612"/>
    <lineage>
        <taxon>Eukaryota</taxon>
        <taxon>Fungi</taxon>
        <taxon>Dikarya</taxon>
        <taxon>Ascomycota</taxon>
        <taxon>Pezizomycotina</taxon>
        <taxon>Eurotiomycetes</taxon>
        <taxon>Eurotiomycetidae</taxon>
        <taxon>Eurotiales</taxon>
        <taxon>Aspergillaceae</taxon>
        <taxon>Aspergillus</taxon>
        <taxon>Aspergillus subgen. Fumigati</taxon>
    </lineage>
</organism>
<dbReference type="GO" id="GO:0016491">
    <property type="term" value="F:oxidoreductase activity"/>
    <property type="evidence" value="ECO:0007669"/>
    <property type="project" value="UniProtKB-KW"/>
</dbReference>
<feature type="region of interest" description="Disordered" evidence="6">
    <location>
        <begin position="1"/>
        <end position="22"/>
    </location>
</feature>
<accession>A1CSC7</accession>
<comment type="similarity">
    <text evidence="5">Belongs to the zinc-containing alcohol dehydrogenase family.</text>
</comment>
<dbReference type="PANTHER" id="PTHR42813">
    <property type="entry name" value="ZINC-TYPE ALCOHOL DEHYDROGENASE-LIKE"/>
    <property type="match status" value="1"/>
</dbReference>
<dbReference type="InterPro" id="IPR013154">
    <property type="entry name" value="ADH-like_N"/>
</dbReference>
<dbReference type="Pfam" id="PF00107">
    <property type="entry name" value="ADH_zinc_N"/>
    <property type="match status" value="1"/>
</dbReference>
<protein>
    <submittedName>
        <fullName evidence="9">Alcohol dehydrogenase</fullName>
    </submittedName>
</protein>
<evidence type="ECO:0000256" key="3">
    <source>
        <dbReference type="ARBA" id="ARBA00022833"/>
    </source>
</evidence>
<dbReference type="HOGENOM" id="CLU_026673_11_3_1"/>
<proteinExistence type="inferred from homology"/>
<dbReference type="Pfam" id="PF08240">
    <property type="entry name" value="ADH_N"/>
    <property type="match status" value="1"/>
</dbReference>
<keyword evidence="4" id="KW-0560">Oxidoreductase</keyword>
<dbReference type="InterPro" id="IPR013149">
    <property type="entry name" value="ADH-like_C"/>
</dbReference>
<evidence type="ECO:0000256" key="4">
    <source>
        <dbReference type="ARBA" id="ARBA00023002"/>
    </source>
</evidence>
<dbReference type="eggNOG" id="KOG0024">
    <property type="taxonomic scope" value="Eukaryota"/>
</dbReference>
<evidence type="ECO:0000313" key="10">
    <source>
        <dbReference type="Proteomes" id="UP000006701"/>
    </source>
</evidence>
<dbReference type="GeneID" id="4700754"/>
<evidence type="ECO:0000259" key="8">
    <source>
        <dbReference type="Pfam" id="PF08240"/>
    </source>
</evidence>